<evidence type="ECO:0000313" key="2">
    <source>
        <dbReference type="EMBL" id="BCG06956.1"/>
    </source>
</evidence>
<dbReference type="AlphaFoldDB" id="A0A6J4DJD4"/>
<evidence type="ECO:0000313" key="1">
    <source>
        <dbReference type="EMBL" id="BCG06825.1"/>
    </source>
</evidence>
<reference evidence="2" key="2">
    <citation type="submission" date="2020-05" db="EMBL/GenBank/DDBJ databases">
        <title>Complete plasmid sequence of Klebsiella pneumoniae VNCKp83.</title>
        <authorList>
            <person name="Tada T."/>
            <person name="Toya M."/>
            <person name="Kirikae T."/>
        </authorList>
    </citation>
    <scope>NUCLEOTIDE SEQUENCE</scope>
    <source>
        <strain evidence="2">VNCKp83</strain>
        <plasmid evidence="2">pVNCKp83</plasmid>
    </source>
</reference>
<dbReference type="RefSeq" id="WP_181711054.1">
    <property type="nucleotide sequence ID" value="NZ_LC549808.1"/>
</dbReference>
<geneLocation type="plasmid" evidence="1">
    <name>pVNCKp115</name>
</geneLocation>
<dbReference type="EMBL" id="LC549807">
    <property type="protein sequence ID" value="BCG06825.1"/>
    <property type="molecule type" value="Genomic_DNA"/>
</dbReference>
<geneLocation type="plasmid" evidence="2">
    <name>pVNCKp83</name>
</geneLocation>
<reference evidence="1" key="1">
    <citation type="submission" date="2020-05" db="EMBL/GenBank/DDBJ databases">
        <title>Complete plasmid sequence of Klebsiella pneumoniae VNCKp115.</title>
        <authorList>
            <person name="Tada T."/>
            <person name="Toya M."/>
            <person name="Kirikae T."/>
        </authorList>
    </citation>
    <scope>NUCLEOTIDE SEQUENCE</scope>
    <source>
        <strain evidence="1">VNCKp115</strain>
        <plasmid evidence="1">pVNCKp115</plasmid>
    </source>
</reference>
<name>A0A6J4DJD4_KLEPN</name>
<organism evidence="1">
    <name type="scientific">Klebsiella pneumoniae</name>
    <dbReference type="NCBI Taxonomy" id="573"/>
    <lineage>
        <taxon>Bacteria</taxon>
        <taxon>Pseudomonadati</taxon>
        <taxon>Pseudomonadota</taxon>
        <taxon>Gammaproteobacteria</taxon>
        <taxon>Enterobacterales</taxon>
        <taxon>Enterobacteriaceae</taxon>
        <taxon>Klebsiella/Raoultella group</taxon>
        <taxon>Klebsiella</taxon>
        <taxon>Klebsiella pneumoniae complex</taxon>
    </lineage>
</organism>
<accession>A0A6J4DJD4</accession>
<keyword evidence="1" id="KW-0614">Plasmid</keyword>
<dbReference type="EMBL" id="LC549808">
    <property type="protein sequence ID" value="BCG06956.1"/>
    <property type="molecule type" value="Genomic_DNA"/>
</dbReference>
<protein>
    <submittedName>
        <fullName evidence="1">Uncharacterized protein</fullName>
    </submittedName>
</protein>
<proteinExistence type="predicted"/>
<sequence length="107" mass="12042">MGEISVKTGNNARNGGKNSLNRLIRCVCGKKIGPDPRNFNQRVSLGRNDLLIRTFPKSIKEPVKTKDNIPQYTRPIIMTVQGILISLNAPIWGQFGYRELLYGKPVF</sequence>